<evidence type="ECO:0000256" key="4">
    <source>
        <dbReference type="ARBA" id="ARBA00022695"/>
    </source>
</evidence>
<dbReference type="GO" id="GO:0005737">
    <property type="term" value="C:cytoplasm"/>
    <property type="evidence" value="ECO:0007669"/>
    <property type="project" value="TreeGrafter"/>
</dbReference>
<dbReference type="HAMAP" id="MF_00974">
    <property type="entry name" value="DNA_primase_DnaG"/>
    <property type="match status" value="1"/>
</dbReference>
<dbReference type="InterPro" id="IPR006171">
    <property type="entry name" value="TOPRIM_dom"/>
</dbReference>
<keyword evidence="3 12" id="KW-0808">Transferase</keyword>
<evidence type="ECO:0000313" key="16">
    <source>
        <dbReference type="EMBL" id="MST69117.1"/>
    </source>
</evidence>
<evidence type="ECO:0000256" key="9">
    <source>
        <dbReference type="ARBA" id="ARBA00022842"/>
    </source>
</evidence>
<dbReference type="InterPro" id="IPR002694">
    <property type="entry name" value="Znf_CHC2"/>
</dbReference>
<comment type="cofactor">
    <cofactor evidence="12 13 14">
        <name>Zn(2+)</name>
        <dbReference type="ChEBI" id="CHEBI:29105"/>
    </cofactor>
    <text evidence="12 13 14">Binds 1 zinc ion per monomer.</text>
</comment>
<dbReference type="Gene3D" id="3.40.1360.10">
    <property type="match status" value="1"/>
</dbReference>
<dbReference type="Pfam" id="PF08275">
    <property type="entry name" value="DNAG_N"/>
    <property type="match status" value="1"/>
</dbReference>
<dbReference type="Gene3D" id="3.90.580.10">
    <property type="entry name" value="Zinc finger, CHC2-type domain"/>
    <property type="match status" value="1"/>
</dbReference>
<dbReference type="FunFam" id="3.40.1360.10:FF:000002">
    <property type="entry name" value="DNA primase"/>
    <property type="match status" value="1"/>
</dbReference>
<dbReference type="InterPro" id="IPR037068">
    <property type="entry name" value="DNA_primase_core_N_sf"/>
</dbReference>
<comment type="function">
    <text evidence="12 13">RNA polymerase that catalyzes the synthesis of short RNA molecules used as primers for DNA polymerase during DNA replication.</text>
</comment>
<sequence>MAFNNDFVDQLKTRINIVDVIGRDVDLKKSGSGYKGLCPFHNEKTPSFSVNERDQYFHCFGCHAKGDVISYVMQRQGLTFMEAVEKLADEYGMKMPEHSGRKEDFKKYYDINKTAARYFFKMLTSRPNRGLAYLRQRQVKDGTIAKFGLGYCDSSFDGLYNHLKSKGIKDEDMIKLGLVKQGKNGPYDKYRSRVIFPIFDPSGRIIGFGGRRIDDNDRGPKYLNSSESEIFLKKNNLFGLNITKGDIAKADQVLIVEGYMDMISLWQNGITNVAASLGTALTENQVRLITRYTKNVILSYDSDEAGIKAALRGIGVFDGSGANVRVLQVKDGKDPDEYVKKYGANQFRKLVNDAVPAAEFRFRAMIRGRDLSDERQLLSYLRDIIPFLRKMDPLEQEIYIKKLHKDYGIGEMALQSQLRLPDTGAEPVYDRRSQHIDLRKKEPSDRTLRLELSILSLMMTDQRYIDRASQDGISFNTALGSRILNIILNISRSSEQGGVITIQDICSELSPDEESVVKKLIKPVGPDEEEYYLQCRAEYQIDKLDEKRAEYQHRIVDLEIGGSEEDKKEIDALALAVVEIDREKNRIRGELNA</sequence>
<dbReference type="InterPro" id="IPR013264">
    <property type="entry name" value="DNAG_N"/>
</dbReference>
<evidence type="ECO:0000256" key="7">
    <source>
        <dbReference type="ARBA" id="ARBA00022771"/>
    </source>
</evidence>
<dbReference type="CDD" id="cd03364">
    <property type="entry name" value="TOPRIM_DnaG_primases"/>
    <property type="match status" value="1"/>
</dbReference>
<dbReference type="GO" id="GO:0008270">
    <property type="term" value="F:zinc ion binding"/>
    <property type="evidence" value="ECO:0007669"/>
    <property type="project" value="UniProtKB-UniRule"/>
</dbReference>
<evidence type="ECO:0000256" key="2">
    <source>
        <dbReference type="ARBA" id="ARBA00022515"/>
    </source>
</evidence>
<dbReference type="GO" id="GO:0000428">
    <property type="term" value="C:DNA-directed RNA polymerase complex"/>
    <property type="evidence" value="ECO:0007669"/>
    <property type="project" value="UniProtKB-KW"/>
</dbReference>
<keyword evidence="4 12" id="KW-0548">Nucleotidyltransferase</keyword>
<keyword evidence="10 12" id="KW-0238">DNA-binding</keyword>
<protein>
    <recommendedName>
        <fullName evidence="12 13">DNA primase</fullName>
        <ecNumber evidence="12">2.7.7.101</ecNumber>
    </recommendedName>
</protein>
<reference evidence="16" key="1">
    <citation type="submission" date="2019-09" db="EMBL/GenBank/DDBJ databases">
        <title>In-depth cultivation of the pig gut microbiome towards novel bacterial diversity and tailored functional studies.</title>
        <authorList>
            <person name="Wylensek D."/>
            <person name="Hitch T.C.A."/>
            <person name="Clavel T."/>
        </authorList>
    </citation>
    <scope>NUCLEOTIDE SEQUENCE</scope>
    <source>
        <strain evidence="16">RF-744-FAT-WT-3</strain>
    </source>
</reference>
<dbReference type="InterPro" id="IPR034151">
    <property type="entry name" value="TOPRIM_DnaG_bac"/>
</dbReference>
<keyword evidence="6 12" id="KW-0479">Metal-binding</keyword>
<evidence type="ECO:0000256" key="5">
    <source>
        <dbReference type="ARBA" id="ARBA00022705"/>
    </source>
</evidence>
<dbReference type="InterPro" id="IPR019475">
    <property type="entry name" value="DNA_primase_DnaB-bd"/>
</dbReference>
<evidence type="ECO:0000256" key="10">
    <source>
        <dbReference type="ARBA" id="ARBA00023125"/>
    </source>
</evidence>
<keyword evidence="8 12" id="KW-0862">Zinc</keyword>
<dbReference type="GO" id="GO:0003899">
    <property type="term" value="F:DNA-directed RNA polymerase activity"/>
    <property type="evidence" value="ECO:0007669"/>
    <property type="project" value="UniProtKB-UniRule"/>
</dbReference>
<feature type="domain" description="Toprim" evidence="15">
    <location>
        <begin position="251"/>
        <end position="332"/>
    </location>
</feature>
<evidence type="ECO:0000256" key="1">
    <source>
        <dbReference type="ARBA" id="ARBA00022478"/>
    </source>
</evidence>
<dbReference type="SMART" id="SM00493">
    <property type="entry name" value="TOPRIM"/>
    <property type="match status" value="1"/>
</dbReference>
<dbReference type="GO" id="GO:0006269">
    <property type="term" value="P:DNA replication, synthesis of primer"/>
    <property type="evidence" value="ECO:0007669"/>
    <property type="project" value="UniProtKB-UniRule"/>
</dbReference>
<evidence type="ECO:0000259" key="15">
    <source>
        <dbReference type="PROSITE" id="PS50880"/>
    </source>
</evidence>
<dbReference type="PIRSF" id="PIRSF002811">
    <property type="entry name" value="DnaG"/>
    <property type="match status" value="1"/>
</dbReference>
<comment type="subunit">
    <text evidence="12">Monomer. Interacts with DnaB.</text>
</comment>
<dbReference type="NCBIfam" id="TIGR01391">
    <property type="entry name" value="dnaG"/>
    <property type="match status" value="1"/>
</dbReference>
<organism evidence="16">
    <name type="scientific">Baileyella intestinalis</name>
    <dbReference type="NCBI Taxonomy" id="2606709"/>
    <lineage>
        <taxon>Bacteria</taxon>
        <taxon>Bacillati</taxon>
        <taxon>Bacillota</taxon>
        <taxon>Clostridia</taxon>
        <taxon>Peptostreptococcales</taxon>
        <taxon>Anaerovoracaceae</taxon>
        <taxon>Baileyella</taxon>
    </lineage>
</organism>
<evidence type="ECO:0000256" key="8">
    <source>
        <dbReference type="ARBA" id="ARBA00022833"/>
    </source>
</evidence>
<dbReference type="FunFam" id="3.90.580.10:FF:000001">
    <property type="entry name" value="DNA primase"/>
    <property type="match status" value="1"/>
</dbReference>
<proteinExistence type="inferred from homology"/>
<dbReference type="EMBL" id="VUNB01000004">
    <property type="protein sequence ID" value="MST69117.1"/>
    <property type="molecule type" value="Genomic_DNA"/>
</dbReference>
<dbReference type="GO" id="GO:1990077">
    <property type="term" value="C:primosome complex"/>
    <property type="evidence" value="ECO:0007669"/>
    <property type="project" value="UniProtKB-KW"/>
</dbReference>
<comment type="similarity">
    <text evidence="12 13">Belongs to the DnaG primase family.</text>
</comment>
<dbReference type="SMART" id="SM00400">
    <property type="entry name" value="ZnF_CHCC"/>
    <property type="match status" value="1"/>
</dbReference>
<name>A0A6A8MC99_9FIRM</name>
<keyword evidence="9" id="KW-0460">Magnesium</keyword>
<dbReference type="InterPro" id="IPR030846">
    <property type="entry name" value="DnaG_bac"/>
</dbReference>
<dbReference type="Gene3D" id="3.90.980.10">
    <property type="entry name" value="DNA primase, catalytic core, N-terminal domain"/>
    <property type="match status" value="1"/>
</dbReference>
<evidence type="ECO:0000256" key="3">
    <source>
        <dbReference type="ARBA" id="ARBA00022679"/>
    </source>
</evidence>
<accession>A0A6A8MC99</accession>
<feature type="zinc finger region" description="CHC2-type" evidence="12 14">
    <location>
        <begin position="38"/>
        <end position="62"/>
    </location>
</feature>
<comment type="caution">
    <text evidence="16">The sequence shown here is derived from an EMBL/GenBank/DDBJ whole genome shotgun (WGS) entry which is preliminary data.</text>
</comment>
<dbReference type="AlphaFoldDB" id="A0A6A8MC99"/>
<dbReference type="PANTHER" id="PTHR30313">
    <property type="entry name" value="DNA PRIMASE"/>
    <property type="match status" value="1"/>
</dbReference>
<dbReference type="InterPro" id="IPR050219">
    <property type="entry name" value="DnaG_primase"/>
</dbReference>
<dbReference type="EC" id="2.7.7.101" evidence="12"/>
<dbReference type="GO" id="GO:0003677">
    <property type="term" value="F:DNA binding"/>
    <property type="evidence" value="ECO:0007669"/>
    <property type="project" value="UniProtKB-KW"/>
</dbReference>
<dbReference type="RefSeq" id="WP_154572584.1">
    <property type="nucleotide sequence ID" value="NZ_VUNB01000004.1"/>
</dbReference>
<comment type="catalytic activity">
    <reaction evidence="12">
        <text>ssDNA + n NTP = ssDNA/pppN(pN)n-1 hybrid + (n-1) diphosphate.</text>
        <dbReference type="EC" id="2.7.7.101"/>
    </reaction>
</comment>
<evidence type="ECO:0000256" key="6">
    <source>
        <dbReference type="ARBA" id="ARBA00022723"/>
    </source>
</evidence>
<dbReference type="Pfam" id="PF01807">
    <property type="entry name" value="Zn_ribbon_DnaG"/>
    <property type="match status" value="1"/>
</dbReference>
<evidence type="ECO:0000256" key="12">
    <source>
        <dbReference type="HAMAP-Rule" id="MF_00974"/>
    </source>
</evidence>
<dbReference type="PANTHER" id="PTHR30313:SF2">
    <property type="entry name" value="DNA PRIMASE"/>
    <property type="match status" value="1"/>
</dbReference>
<evidence type="ECO:0000256" key="11">
    <source>
        <dbReference type="ARBA" id="ARBA00023163"/>
    </source>
</evidence>
<comment type="domain">
    <text evidence="12">Contains an N-terminal zinc-binding domain, a central core domain that contains the primase activity, and a C-terminal DnaB-binding domain.</text>
</comment>
<dbReference type="SUPFAM" id="SSF57783">
    <property type="entry name" value="Zinc beta-ribbon"/>
    <property type="match status" value="1"/>
</dbReference>
<dbReference type="SUPFAM" id="SSF56731">
    <property type="entry name" value="DNA primase core"/>
    <property type="match status" value="1"/>
</dbReference>
<keyword evidence="1 12" id="KW-0240">DNA-directed RNA polymerase</keyword>
<dbReference type="Pfam" id="PF13155">
    <property type="entry name" value="Toprim_2"/>
    <property type="match status" value="1"/>
</dbReference>
<evidence type="ECO:0000256" key="14">
    <source>
        <dbReference type="PIRSR" id="PIRSR002811-1"/>
    </source>
</evidence>
<keyword evidence="11 12" id="KW-0804">Transcription</keyword>
<evidence type="ECO:0000256" key="13">
    <source>
        <dbReference type="PIRNR" id="PIRNR002811"/>
    </source>
</evidence>
<dbReference type="InterPro" id="IPR006295">
    <property type="entry name" value="DNA_primase_DnaG"/>
</dbReference>
<keyword evidence="7 12" id="KW-0863">Zinc-finger</keyword>
<dbReference type="Pfam" id="PF10410">
    <property type="entry name" value="DnaB_bind"/>
    <property type="match status" value="1"/>
</dbReference>
<keyword evidence="2 12" id="KW-0639">Primosome</keyword>
<dbReference type="PROSITE" id="PS50880">
    <property type="entry name" value="TOPRIM"/>
    <property type="match status" value="1"/>
</dbReference>
<keyword evidence="5 12" id="KW-0235">DNA replication</keyword>
<dbReference type="InterPro" id="IPR036977">
    <property type="entry name" value="DNA_primase_Znf_CHC2"/>
</dbReference>
<gene>
    <name evidence="12" type="primary">dnaG</name>
    <name evidence="16" type="ORF">FYJ66_05875</name>
</gene>